<proteinExistence type="predicted"/>
<dbReference type="EMBL" id="AEUY02000004">
    <property type="protein sequence ID" value="EHI65770.1"/>
    <property type="molecule type" value="Genomic_DNA"/>
</dbReference>
<organism evidence="1 2">
    <name type="scientific">Streptococcus pseudoporcinus LQ 940-04</name>
    <dbReference type="NCBI Taxonomy" id="875093"/>
    <lineage>
        <taxon>Bacteria</taxon>
        <taxon>Bacillati</taxon>
        <taxon>Bacillota</taxon>
        <taxon>Bacilli</taxon>
        <taxon>Lactobacillales</taxon>
        <taxon>Streptococcaceae</taxon>
        <taxon>Streptococcus</taxon>
    </lineage>
</organism>
<dbReference type="Proteomes" id="UP000003217">
    <property type="component" value="Unassembled WGS sequence"/>
</dbReference>
<evidence type="ECO:0000313" key="1">
    <source>
        <dbReference type="EMBL" id="EHI65770.1"/>
    </source>
</evidence>
<dbReference type="RefSeq" id="WP_007891065.1">
    <property type="nucleotide sequence ID" value="NZ_AEUY02000004.1"/>
</dbReference>
<name>G5K773_9STRE</name>
<accession>G5K773</accession>
<sequence length="74" mass="8162">MLNNREAGNEIKITCKLEVEEGSGRLLFVSASKEPEELLVNTGECIETLELPAGGNYIYFEGKDLTGKLELKSE</sequence>
<protein>
    <submittedName>
        <fullName evidence="1">Uncharacterized protein</fullName>
    </submittedName>
</protein>
<evidence type="ECO:0000313" key="2">
    <source>
        <dbReference type="Proteomes" id="UP000003217"/>
    </source>
</evidence>
<keyword evidence="2" id="KW-1185">Reference proteome</keyword>
<comment type="caution">
    <text evidence="1">The sequence shown here is derived from an EMBL/GenBank/DDBJ whole genome shotgun (WGS) entry which is preliminary data.</text>
</comment>
<dbReference type="OrthoDB" id="1783168at2"/>
<reference evidence="1 2" key="1">
    <citation type="journal article" date="2014" name="Int. J. Syst. Evol. Microbiol.">
        <title>Phylogenomics and the dynamic genome evolution of the genus Streptococcus.</title>
        <authorList>
            <consortium name="The Broad Institute Genome Sequencing Platform"/>
            <person name="Richards V.P."/>
            <person name="Palmer S.R."/>
            <person name="Pavinski Bitar P.D."/>
            <person name="Qin X."/>
            <person name="Weinstock G.M."/>
            <person name="Highlander S.K."/>
            <person name="Town C.D."/>
            <person name="Burne R.A."/>
            <person name="Stanhope M.J."/>
        </authorList>
    </citation>
    <scope>NUCLEOTIDE SEQUENCE [LARGE SCALE GENOMIC DNA]</scope>
    <source>
        <strain evidence="1 2">LQ 940-04</strain>
    </source>
</reference>
<dbReference type="AlphaFoldDB" id="G5K773"/>
<dbReference type="GeneID" id="58554375"/>
<gene>
    <name evidence="1" type="ORF">STRPS_0015</name>
</gene>